<evidence type="ECO:0000313" key="3">
    <source>
        <dbReference type="Proteomes" id="UP000253508"/>
    </source>
</evidence>
<protein>
    <submittedName>
        <fullName evidence="2">Uncharacterized protein</fullName>
    </submittedName>
</protein>
<dbReference type="RefSeq" id="WP_114116517.1">
    <property type="nucleotide sequence ID" value="NZ_BMHU01000001.1"/>
</dbReference>
<dbReference type="Proteomes" id="UP000253508">
    <property type="component" value="Unassembled WGS sequence"/>
</dbReference>
<feature type="transmembrane region" description="Helical" evidence="1">
    <location>
        <begin position="12"/>
        <end position="34"/>
    </location>
</feature>
<name>A0A367Y8T5_9MICO</name>
<keyword evidence="1" id="KW-0472">Membrane</keyword>
<dbReference type="AlphaFoldDB" id="A0A367Y8T5"/>
<keyword evidence="3" id="KW-1185">Reference proteome</keyword>
<proteinExistence type="predicted"/>
<feature type="transmembrane region" description="Helical" evidence="1">
    <location>
        <begin position="55"/>
        <end position="78"/>
    </location>
</feature>
<evidence type="ECO:0000256" key="1">
    <source>
        <dbReference type="SAM" id="Phobius"/>
    </source>
</evidence>
<organism evidence="2 3">
    <name type="scientific">Microbacterium sorbitolivorans</name>
    <dbReference type="NCBI Taxonomy" id="1867410"/>
    <lineage>
        <taxon>Bacteria</taxon>
        <taxon>Bacillati</taxon>
        <taxon>Actinomycetota</taxon>
        <taxon>Actinomycetes</taxon>
        <taxon>Micrococcales</taxon>
        <taxon>Microbacteriaceae</taxon>
        <taxon>Microbacterium</taxon>
    </lineage>
</organism>
<comment type="caution">
    <text evidence="2">The sequence shown here is derived from an EMBL/GenBank/DDBJ whole genome shotgun (WGS) entry which is preliminary data.</text>
</comment>
<gene>
    <name evidence="2" type="ORF">DTO57_01835</name>
</gene>
<sequence length="94" mass="9678">MDINFAEIGISALRVLGAGLLLGAGLPALFALGMRLHAIGSGAAEDGTIERRKPIATIGAYVLYAVVILAVLAGVLFVTRHSLGHYFGITLFGG</sequence>
<keyword evidence="1" id="KW-0812">Transmembrane</keyword>
<evidence type="ECO:0000313" key="2">
    <source>
        <dbReference type="EMBL" id="RCK61411.1"/>
    </source>
</evidence>
<dbReference type="EMBL" id="QORO01000001">
    <property type="protein sequence ID" value="RCK61411.1"/>
    <property type="molecule type" value="Genomic_DNA"/>
</dbReference>
<keyword evidence="1" id="KW-1133">Transmembrane helix</keyword>
<accession>A0A367Y8T5</accession>
<reference evidence="2 3" key="1">
    <citation type="submission" date="2018-07" db="EMBL/GenBank/DDBJ databases">
        <title>Microbacterium endoborsara sp. nov., a novel actinobacterium isolated from Borszczowia aralocaspica.</title>
        <authorList>
            <person name="An D."/>
        </authorList>
    </citation>
    <scope>NUCLEOTIDE SEQUENCE [LARGE SCALE GENOMIC DNA]</scope>
    <source>
        <strain evidence="2 3">C1.15228</strain>
    </source>
</reference>